<proteinExistence type="predicted"/>
<dbReference type="AlphaFoldDB" id="A0A848G9G8"/>
<organism evidence="1 2">
    <name type="scientific">Zoogloea dura</name>
    <dbReference type="NCBI Taxonomy" id="2728840"/>
    <lineage>
        <taxon>Bacteria</taxon>
        <taxon>Pseudomonadati</taxon>
        <taxon>Pseudomonadota</taxon>
        <taxon>Betaproteobacteria</taxon>
        <taxon>Rhodocyclales</taxon>
        <taxon>Zoogloeaceae</taxon>
        <taxon>Zoogloea</taxon>
    </lineage>
</organism>
<reference evidence="1 2" key="1">
    <citation type="submission" date="2020-04" db="EMBL/GenBank/DDBJ databases">
        <title>Zoogloea sp. G-4-1-14 isolated from soil.</title>
        <authorList>
            <person name="Dahal R.H."/>
        </authorList>
    </citation>
    <scope>NUCLEOTIDE SEQUENCE [LARGE SCALE GENOMIC DNA]</scope>
    <source>
        <strain evidence="1 2">G-4-1-14</strain>
    </source>
</reference>
<protein>
    <submittedName>
        <fullName evidence="1">Uncharacterized protein</fullName>
    </submittedName>
</protein>
<dbReference type="EMBL" id="JABBGA010000037">
    <property type="protein sequence ID" value="NML28837.1"/>
    <property type="molecule type" value="Genomic_DNA"/>
</dbReference>
<comment type="caution">
    <text evidence="1">The sequence shown here is derived from an EMBL/GenBank/DDBJ whole genome shotgun (WGS) entry which is preliminary data.</text>
</comment>
<evidence type="ECO:0000313" key="2">
    <source>
        <dbReference type="Proteomes" id="UP000580043"/>
    </source>
</evidence>
<evidence type="ECO:0000313" key="1">
    <source>
        <dbReference type="EMBL" id="NML28837.1"/>
    </source>
</evidence>
<dbReference type="Proteomes" id="UP000580043">
    <property type="component" value="Unassembled WGS sequence"/>
</dbReference>
<dbReference type="RefSeq" id="WP_169148354.1">
    <property type="nucleotide sequence ID" value="NZ_JABBGA010000037.1"/>
</dbReference>
<accession>A0A848G9G8</accession>
<gene>
    <name evidence="1" type="ORF">HHL15_24085</name>
</gene>
<name>A0A848G9G8_9RHOO</name>
<keyword evidence="2" id="KW-1185">Reference proteome</keyword>
<sequence length="82" mass="9365">MKMFSKEGIEMMEVKSIQQDGDNLVMKGKVMGSMSTVILIRPEDCWQAVKLLDWRTLLRMPLILFKGYWQAKKSAAGQEAKA</sequence>